<sequence length="262" mass="27952">MTVELASRAFGPDDPGLPLTSILHGLLGQGRNWQAIAKRLAHGRRVLAVDLRNHGHSPHDPLMTYEAMAGDLAALIVKSGGRASVIGHSMGGKVAMMLALTAPERVDRLVVIDVAPVTYKHREFAHYLSAMAKIDPAGFSRRADIEVALAEVDPDPRIRAFLASNIEGAPGAMRWLPDLSALQAGLDDILGFTPPAGASFTEPCLFLVGGKSAYVQEQQRAVILDLFPKATIKTIADAGHWVHADKPAEVLEALEGILPSAN</sequence>
<dbReference type="EMBL" id="FYEH01000002">
    <property type="protein sequence ID" value="SNB61451.1"/>
    <property type="molecule type" value="Genomic_DNA"/>
</dbReference>
<dbReference type="InterPro" id="IPR029058">
    <property type="entry name" value="AB_hydrolase_fold"/>
</dbReference>
<dbReference type="GO" id="GO:0016787">
    <property type="term" value="F:hydrolase activity"/>
    <property type="evidence" value="ECO:0007669"/>
    <property type="project" value="UniProtKB-KW"/>
</dbReference>
<dbReference type="PRINTS" id="PR00412">
    <property type="entry name" value="EPOXHYDRLASE"/>
</dbReference>
<dbReference type="Pfam" id="PF12697">
    <property type="entry name" value="Abhydrolase_6"/>
    <property type="match status" value="1"/>
</dbReference>
<evidence type="ECO:0000256" key="1">
    <source>
        <dbReference type="ARBA" id="ARBA00022801"/>
    </source>
</evidence>
<proteinExistence type="predicted"/>
<dbReference type="RefSeq" id="WP_088560099.1">
    <property type="nucleotide sequence ID" value="NZ_FYEH01000002.1"/>
</dbReference>
<feature type="domain" description="AB hydrolase-1" evidence="2">
    <location>
        <begin position="23"/>
        <end position="253"/>
    </location>
</feature>
<dbReference type="SUPFAM" id="SSF53474">
    <property type="entry name" value="alpha/beta-Hydrolases"/>
    <property type="match status" value="1"/>
</dbReference>
<evidence type="ECO:0000313" key="3">
    <source>
        <dbReference type="EMBL" id="SNB61451.1"/>
    </source>
</evidence>
<evidence type="ECO:0000259" key="2">
    <source>
        <dbReference type="Pfam" id="PF12697"/>
    </source>
</evidence>
<protein>
    <submittedName>
        <fullName evidence="3">Pimeloyl-ACP methyl ester carboxylesterase</fullName>
    </submittedName>
</protein>
<keyword evidence="4" id="KW-1185">Reference proteome</keyword>
<reference evidence="3 4" key="1">
    <citation type="submission" date="2017-06" db="EMBL/GenBank/DDBJ databases">
        <authorList>
            <person name="Kim H.J."/>
            <person name="Triplett B.A."/>
        </authorList>
    </citation>
    <scope>NUCLEOTIDE SEQUENCE [LARGE SCALE GENOMIC DNA]</scope>
    <source>
        <strain evidence="3 4">B29T1</strain>
    </source>
</reference>
<organism evidence="3 4">
    <name type="scientific">Arboricoccus pini</name>
    <dbReference type="NCBI Taxonomy" id="1963835"/>
    <lineage>
        <taxon>Bacteria</taxon>
        <taxon>Pseudomonadati</taxon>
        <taxon>Pseudomonadota</taxon>
        <taxon>Alphaproteobacteria</taxon>
        <taxon>Geminicoccales</taxon>
        <taxon>Geminicoccaceae</taxon>
        <taxon>Arboricoccus</taxon>
    </lineage>
</organism>
<dbReference type="PRINTS" id="PR00111">
    <property type="entry name" value="ABHYDROLASE"/>
</dbReference>
<dbReference type="InterPro" id="IPR000073">
    <property type="entry name" value="AB_hydrolase_1"/>
</dbReference>
<accession>A0A212QQA1</accession>
<gene>
    <name evidence="3" type="ORF">SAMN07250955_102247</name>
</gene>
<keyword evidence="1" id="KW-0378">Hydrolase</keyword>
<dbReference type="Gene3D" id="3.40.50.1820">
    <property type="entry name" value="alpha/beta hydrolase"/>
    <property type="match status" value="1"/>
</dbReference>
<dbReference type="AlphaFoldDB" id="A0A212QQA1"/>
<evidence type="ECO:0000313" key="4">
    <source>
        <dbReference type="Proteomes" id="UP000197065"/>
    </source>
</evidence>
<dbReference type="Proteomes" id="UP000197065">
    <property type="component" value="Unassembled WGS sequence"/>
</dbReference>
<dbReference type="PANTHER" id="PTHR46118:SF4">
    <property type="entry name" value="PROTEIN ABHD11"/>
    <property type="match status" value="1"/>
</dbReference>
<dbReference type="PANTHER" id="PTHR46118">
    <property type="entry name" value="PROTEIN ABHD11"/>
    <property type="match status" value="1"/>
</dbReference>
<dbReference type="InterPro" id="IPR000639">
    <property type="entry name" value="Epox_hydrolase-like"/>
</dbReference>
<dbReference type="OrthoDB" id="9808398at2"/>
<name>A0A212QQA1_9PROT</name>